<keyword evidence="3" id="KW-1185">Reference proteome</keyword>
<evidence type="ECO:0000259" key="1">
    <source>
        <dbReference type="Pfam" id="PF04195"/>
    </source>
</evidence>
<proteinExistence type="predicted"/>
<dbReference type="InterPro" id="IPR007321">
    <property type="entry name" value="Transposase_28"/>
</dbReference>
<sequence>MSHWRQSGVEESQLEDFTAKGFLPPKKVAGWRAPPEHEEAHPEPDEVWKLELKHLNPNGVLHIVGFVSLCEAFLGIESYVGLFRVFFYGKISSTKGELSFATPVGGFGLQRRPRHDDVYPEYTPIDTKKGWHGDRFYIKNPARAPFPMFHGEQPVKYASWSWGTPTPEKTLVGAIKEII</sequence>
<dbReference type="OrthoDB" id="690705at2759"/>
<dbReference type="EMBL" id="PQIB02000006">
    <property type="protein sequence ID" value="RLN13280.1"/>
    <property type="molecule type" value="Genomic_DNA"/>
</dbReference>
<reference evidence="3" key="1">
    <citation type="journal article" date="2019" name="Nat. Commun.">
        <title>The genome of broomcorn millet.</title>
        <authorList>
            <person name="Zou C."/>
            <person name="Miki D."/>
            <person name="Li D."/>
            <person name="Tang Q."/>
            <person name="Xiao L."/>
            <person name="Rajput S."/>
            <person name="Deng P."/>
            <person name="Jia W."/>
            <person name="Huang R."/>
            <person name="Zhang M."/>
            <person name="Sun Y."/>
            <person name="Hu J."/>
            <person name="Fu X."/>
            <person name="Schnable P.S."/>
            <person name="Li F."/>
            <person name="Zhang H."/>
            <person name="Feng B."/>
            <person name="Zhu X."/>
            <person name="Liu R."/>
            <person name="Schnable J.C."/>
            <person name="Zhu J.-K."/>
            <person name="Zhang H."/>
        </authorList>
    </citation>
    <scope>NUCLEOTIDE SEQUENCE [LARGE SCALE GENOMIC DNA]</scope>
</reference>
<dbReference type="AlphaFoldDB" id="A0A3L6S2X6"/>
<name>A0A3L6S2X6_PANMI</name>
<organism evidence="2 3">
    <name type="scientific">Panicum miliaceum</name>
    <name type="common">Proso millet</name>
    <name type="synonym">Broomcorn millet</name>
    <dbReference type="NCBI Taxonomy" id="4540"/>
    <lineage>
        <taxon>Eukaryota</taxon>
        <taxon>Viridiplantae</taxon>
        <taxon>Streptophyta</taxon>
        <taxon>Embryophyta</taxon>
        <taxon>Tracheophyta</taxon>
        <taxon>Spermatophyta</taxon>
        <taxon>Magnoliopsida</taxon>
        <taxon>Liliopsida</taxon>
        <taxon>Poales</taxon>
        <taxon>Poaceae</taxon>
        <taxon>PACMAD clade</taxon>
        <taxon>Panicoideae</taxon>
        <taxon>Panicodae</taxon>
        <taxon>Paniceae</taxon>
        <taxon>Panicinae</taxon>
        <taxon>Panicum</taxon>
        <taxon>Panicum sect. Panicum</taxon>
    </lineage>
</organism>
<accession>A0A3L6S2X6</accession>
<dbReference type="Proteomes" id="UP000275267">
    <property type="component" value="Unassembled WGS sequence"/>
</dbReference>
<evidence type="ECO:0000313" key="2">
    <source>
        <dbReference type="EMBL" id="RLN13280.1"/>
    </source>
</evidence>
<dbReference type="Pfam" id="PF04195">
    <property type="entry name" value="Transposase_28"/>
    <property type="match status" value="1"/>
</dbReference>
<gene>
    <name evidence="2" type="ORF">C2845_PM09G17490</name>
</gene>
<protein>
    <submittedName>
        <fullName evidence="2">Retrotransposon protein, putative, unclassified</fullName>
    </submittedName>
</protein>
<evidence type="ECO:0000313" key="3">
    <source>
        <dbReference type="Proteomes" id="UP000275267"/>
    </source>
</evidence>
<comment type="caution">
    <text evidence="2">The sequence shown here is derived from an EMBL/GenBank/DDBJ whole genome shotgun (WGS) entry which is preliminary data.</text>
</comment>
<dbReference type="PANTHER" id="PTHR33026:SF7">
    <property type="entry name" value="OS03G0100275 PROTEIN"/>
    <property type="match status" value="1"/>
</dbReference>
<feature type="domain" description="Transposase (putative) gypsy type" evidence="1">
    <location>
        <begin position="48"/>
        <end position="87"/>
    </location>
</feature>
<dbReference type="PANTHER" id="PTHR33026">
    <property type="entry name" value="OS06G0360600 PROTEIN"/>
    <property type="match status" value="1"/>
</dbReference>